<dbReference type="GeneID" id="59376948"/>
<feature type="compositionally biased region" description="Low complexity" evidence="1">
    <location>
        <begin position="93"/>
        <end position="105"/>
    </location>
</feature>
<gene>
    <name evidence="2" type="ORF">PC9H_007130</name>
</gene>
<comment type="caution">
    <text evidence="2">The sequence shown here is derived from an EMBL/GenBank/DDBJ whole genome shotgun (WGS) entry which is preliminary data.</text>
</comment>
<evidence type="ECO:0000256" key="1">
    <source>
        <dbReference type="SAM" id="MobiDB-lite"/>
    </source>
</evidence>
<protein>
    <submittedName>
        <fullName evidence="2">Uncharacterized protein</fullName>
    </submittedName>
</protein>
<feature type="region of interest" description="Disordered" evidence="1">
    <location>
        <begin position="1"/>
        <end position="105"/>
    </location>
</feature>
<dbReference type="EMBL" id="JACETU010000005">
    <property type="protein sequence ID" value="KAF7427913.1"/>
    <property type="molecule type" value="Genomic_DNA"/>
</dbReference>
<name>A0A8H6ZUB5_PLEOS</name>
<evidence type="ECO:0000313" key="2">
    <source>
        <dbReference type="EMBL" id="KAF7427913.1"/>
    </source>
</evidence>
<dbReference type="VEuPathDB" id="FungiDB:PC9H_007130"/>
<keyword evidence="3" id="KW-1185">Reference proteome</keyword>
<dbReference type="RefSeq" id="XP_036630285.1">
    <property type="nucleotide sequence ID" value="XM_036776665.1"/>
</dbReference>
<evidence type="ECO:0000313" key="3">
    <source>
        <dbReference type="Proteomes" id="UP000623687"/>
    </source>
</evidence>
<dbReference type="AlphaFoldDB" id="A0A8H6ZUB5"/>
<organism evidence="2 3">
    <name type="scientific">Pleurotus ostreatus</name>
    <name type="common">Oyster mushroom</name>
    <name type="synonym">White-rot fungus</name>
    <dbReference type="NCBI Taxonomy" id="5322"/>
    <lineage>
        <taxon>Eukaryota</taxon>
        <taxon>Fungi</taxon>
        <taxon>Dikarya</taxon>
        <taxon>Basidiomycota</taxon>
        <taxon>Agaricomycotina</taxon>
        <taxon>Agaricomycetes</taxon>
        <taxon>Agaricomycetidae</taxon>
        <taxon>Agaricales</taxon>
        <taxon>Pleurotineae</taxon>
        <taxon>Pleurotaceae</taxon>
        <taxon>Pleurotus</taxon>
    </lineage>
</organism>
<dbReference type="Proteomes" id="UP000623687">
    <property type="component" value="Unassembled WGS sequence"/>
</dbReference>
<reference evidence="2" key="1">
    <citation type="submission" date="2019-07" db="EMBL/GenBank/DDBJ databases">
        <authorList>
            <person name="Palmer J.M."/>
        </authorList>
    </citation>
    <scope>NUCLEOTIDE SEQUENCE</scope>
    <source>
        <strain evidence="2">PC9</strain>
    </source>
</reference>
<accession>A0A8H6ZUB5</accession>
<proteinExistence type="predicted"/>
<feature type="compositionally biased region" description="Acidic residues" evidence="1">
    <location>
        <begin position="51"/>
        <end position="62"/>
    </location>
</feature>
<sequence>MPIEAMFPDTPRYAKKPIPKPNTYIPVETPGKSPFEGSCRKRKQGLKFSFDDDDDDDDDEKDLETPCKKARLSGDTGSSLFGGMKPITGPLNSLSDTSSSRSESE</sequence>